<dbReference type="STRING" id="200324.A0A2N5T5I0"/>
<evidence type="ECO:0000256" key="4">
    <source>
        <dbReference type="SAM" id="MobiDB-lite"/>
    </source>
</evidence>
<name>A0A2N5T5I0_9BASI</name>
<feature type="compositionally biased region" description="Basic and acidic residues" evidence="4">
    <location>
        <begin position="715"/>
        <end position="731"/>
    </location>
</feature>
<feature type="region of interest" description="Disordered" evidence="4">
    <location>
        <begin position="469"/>
        <end position="632"/>
    </location>
</feature>
<dbReference type="PANTHER" id="PTHR24055">
    <property type="entry name" value="MITOGEN-ACTIVATED PROTEIN KINASE"/>
    <property type="match status" value="1"/>
</dbReference>
<dbReference type="InterPro" id="IPR008271">
    <property type="entry name" value="Ser/Thr_kinase_AS"/>
</dbReference>
<feature type="compositionally biased region" description="Low complexity" evidence="4">
    <location>
        <begin position="1017"/>
        <end position="1048"/>
    </location>
</feature>
<evidence type="ECO:0000259" key="5">
    <source>
        <dbReference type="PROSITE" id="PS50011"/>
    </source>
</evidence>
<feature type="region of interest" description="Disordered" evidence="4">
    <location>
        <begin position="659"/>
        <end position="764"/>
    </location>
</feature>
<dbReference type="Gene3D" id="1.10.510.10">
    <property type="entry name" value="Transferase(Phosphotransferase) domain 1"/>
    <property type="match status" value="1"/>
</dbReference>
<dbReference type="PROSITE" id="PS50011">
    <property type="entry name" value="PROTEIN_KINASE_DOM"/>
    <property type="match status" value="1"/>
</dbReference>
<feature type="region of interest" description="Disordered" evidence="4">
    <location>
        <begin position="1"/>
        <end position="28"/>
    </location>
</feature>
<keyword evidence="8" id="KW-1185">Reference proteome</keyword>
<dbReference type="Proteomes" id="UP000235388">
    <property type="component" value="Unassembled WGS sequence"/>
</dbReference>
<feature type="region of interest" description="Disordered" evidence="4">
    <location>
        <begin position="805"/>
        <end position="1086"/>
    </location>
</feature>
<dbReference type="SUPFAM" id="SSF56112">
    <property type="entry name" value="Protein kinase-like (PK-like)"/>
    <property type="match status" value="1"/>
</dbReference>
<dbReference type="InterPro" id="IPR000719">
    <property type="entry name" value="Prot_kinase_dom"/>
</dbReference>
<feature type="compositionally biased region" description="Low complexity" evidence="4">
    <location>
        <begin position="896"/>
        <end position="909"/>
    </location>
</feature>
<evidence type="ECO:0000256" key="2">
    <source>
        <dbReference type="ARBA" id="ARBA00022741"/>
    </source>
</evidence>
<evidence type="ECO:0000313" key="8">
    <source>
        <dbReference type="Proteomes" id="UP000235388"/>
    </source>
</evidence>
<dbReference type="EMBL" id="PGCI01000089">
    <property type="protein sequence ID" value="PLW41452.1"/>
    <property type="molecule type" value="Genomic_DNA"/>
</dbReference>
<evidence type="ECO:0000256" key="3">
    <source>
        <dbReference type="ARBA" id="ARBA00022840"/>
    </source>
</evidence>
<dbReference type="AlphaFoldDB" id="A0A2N5T5I0"/>
<dbReference type="Gene3D" id="3.30.200.20">
    <property type="entry name" value="Phosphorylase Kinase, domain 1"/>
    <property type="match status" value="1"/>
</dbReference>
<keyword evidence="1" id="KW-0418">Kinase</keyword>
<keyword evidence="2" id="KW-0547">Nucleotide-binding</keyword>
<feature type="compositionally biased region" description="Polar residues" evidence="4">
    <location>
        <begin position="808"/>
        <end position="817"/>
    </location>
</feature>
<sequence>MSSRPSVSVSASALSLSPSAHNPLPDVGTRDYTVLKEVGDGSFGTVWLADWHSPLTLPPGTQPPGPSSRPEYKGKQLVAVKKMKKTFDGGWEECMKLKELKSLRTIPMHPFTIPLYDAFLHPVTKELYFVFECMEGNLYQLTKSRKGRPLAGGLIACIFEQTLLGLHHVHSCGFFHRDMKPENLLITTTGLTDYPHGSPYALPTAPPERDVAVILKIADFGLARETNSRPPYTEYVSTRWYRAPEVLLRARDYSNPVDMWALGAILVETVTLKPLFPGNGEMDQVHRICEIMGDPQHPYGLDDKGRLRGGGQWLGGVALAKAVGFSFPDKVPIDFVQLFDTSNIPIQLIDCLHELLRYEPRARLTTAQCLSHSYFTDVAPRLIPPPLSGISMLNSSLARGLPSPRSNGPYPPSAEHLSAHQQHYMPVDLPSISPQIVPVSHNQAGFPNARPTHILTPSNSSHAVDSIMADGEPSHHPNGQAYQPQRSYAPPPEIHRRGSQPYESYPPSHGYEYSAPMITQDPSFLSLAPGLPSPSDPSRVSTESRHPATSTHLKVRSRTLASVFSSSQSLKRAPSERACNDTFPTGPLATQPLDPKKAKKEAEKAAKEEAKLEAQAKREAARRSAQERSRAVLQKQRLAQGSDILIHVNPEFAAPVGAPRKAVDKGKGRATLHPPMPQIVEDCSRTRNGQPPISSPASGGAASFHTQSDRSVLYGDDRRQRPEYPTEERRYSFNSSNTMDSDPGPRSQHLNLIRSPSHGSGYSRLSVASSPNLASLYRASTPASTASSLDHQLIANMAGLCADEQDTSNHLQSSNNKAIHMWPKPPANDKRGSDESSAISQSRSRSPSDPRFSPYAVPPMRTSLPSIANFDFPSGPPPQPPLPSPGHAQGSERHLSISSGSPSILSHSSFPIGPRSPYSTTSPSNYHQPPQSSTSPSGAHTAGSPSLVFDLTGTTMSSSDIHYHPQQQQQQQQHQHLQPQPQQQQQQQQRPSHQHGHHTNLNNESISSVLASVHNGSSSPSLSSSSPHHSPNHQQQQQQQQQSAPPFHQQEDDLLVAKGKHLQHQHHSDPCCPTLLHQQHHPHQQHPLADLTYLNNDHVDLDSDQHMAS</sequence>
<dbReference type="SMART" id="SM00220">
    <property type="entry name" value="S_TKc"/>
    <property type="match status" value="1"/>
</dbReference>
<comment type="caution">
    <text evidence="6">The sequence shown here is derived from an EMBL/GenBank/DDBJ whole genome shotgun (WGS) entry which is preliminary data.</text>
</comment>
<keyword evidence="1" id="KW-0808">Transferase</keyword>
<feature type="compositionally biased region" description="Low complexity" evidence="4">
    <location>
        <begin position="689"/>
        <end position="703"/>
    </location>
</feature>
<feature type="compositionally biased region" description="Polar residues" evidence="4">
    <location>
        <begin position="917"/>
        <end position="938"/>
    </location>
</feature>
<feature type="compositionally biased region" description="Polar residues" evidence="4">
    <location>
        <begin position="999"/>
        <end position="1016"/>
    </location>
</feature>
<dbReference type="Proteomes" id="UP000235392">
    <property type="component" value="Unassembled WGS sequence"/>
</dbReference>
<dbReference type="PROSITE" id="PS00108">
    <property type="entry name" value="PROTEIN_KINASE_ST"/>
    <property type="match status" value="1"/>
</dbReference>
<reference evidence="8 9" key="1">
    <citation type="submission" date="2017-11" db="EMBL/GenBank/DDBJ databases">
        <title>De novo assembly and phasing of dikaryotic genomes from two isolates of Puccinia coronata f. sp. avenae, the causal agent of oat crown rust.</title>
        <authorList>
            <person name="Miller M.E."/>
            <person name="Zhang Y."/>
            <person name="Omidvar V."/>
            <person name="Sperschneider J."/>
            <person name="Schwessinger B."/>
            <person name="Raley C."/>
            <person name="Palmer J.M."/>
            <person name="Garnica D."/>
            <person name="Upadhyaya N."/>
            <person name="Rathjen J."/>
            <person name="Taylor J.M."/>
            <person name="Park R.F."/>
            <person name="Dodds P.N."/>
            <person name="Hirsch C.D."/>
            <person name="Kianian S.F."/>
            <person name="Figueroa M."/>
        </authorList>
    </citation>
    <scope>NUCLEOTIDE SEQUENCE [LARGE SCALE GENOMIC DNA]</scope>
    <source>
        <strain evidence="6">12NC29</strain>
        <strain evidence="7">12SD80</strain>
    </source>
</reference>
<evidence type="ECO:0000313" key="9">
    <source>
        <dbReference type="Proteomes" id="UP000235392"/>
    </source>
</evidence>
<dbReference type="EMBL" id="PGCJ01000792">
    <property type="protein sequence ID" value="PLW20762.1"/>
    <property type="molecule type" value="Genomic_DNA"/>
</dbReference>
<feature type="domain" description="Protein kinase" evidence="5">
    <location>
        <begin position="32"/>
        <end position="375"/>
    </location>
</feature>
<evidence type="ECO:0000256" key="1">
    <source>
        <dbReference type="ARBA" id="ARBA00022527"/>
    </source>
</evidence>
<protein>
    <recommendedName>
        <fullName evidence="5">Protein kinase domain-containing protein</fullName>
    </recommendedName>
</protein>
<feature type="compositionally biased region" description="Low complexity" evidence="4">
    <location>
        <begin position="1"/>
        <end position="19"/>
    </location>
</feature>
<feature type="compositionally biased region" description="Polar residues" evidence="4">
    <location>
        <begin position="536"/>
        <end position="552"/>
    </location>
</feature>
<dbReference type="GO" id="GO:0005524">
    <property type="term" value="F:ATP binding"/>
    <property type="evidence" value="ECO:0007669"/>
    <property type="project" value="UniProtKB-KW"/>
</dbReference>
<accession>A0A2N5T5I0</accession>
<proteinExistence type="predicted"/>
<gene>
    <name evidence="6" type="ORF">PCANC_09288</name>
    <name evidence="7" type="ORF">PCASD_07197</name>
</gene>
<feature type="compositionally biased region" description="Low complexity" evidence="4">
    <location>
        <begin position="835"/>
        <end position="854"/>
    </location>
</feature>
<dbReference type="InterPro" id="IPR011009">
    <property type="entry name" value="Kinase-like_dom_sf"/>
</dbReference>
<feature type="compositionally biased region" description="Basic and acidic residues" evidence="4">
    <location>
        <begin position="594"/>
        <end position="630"/>
    </location>
</feature>
<keyword evidence="3" id="KW-0067">ATP-binding</keyword>
<dbReference type="GO" id="GO:0004674">
    <property type="term" value="F:protein serine/threonine kinase activity"/>
    <property type="evidence" value="ECO:0007669"/>
    <property type="project" value="UniProtKB-KW"/>
</dbReference>
<feature type="compositionally biased region" description="Low complexity" evidence="4">
    <location>
        <begin position="964"/>
        <end position="991"/>
    </location>
</feature>
<dbReference type="CDD" id="cd07830">
    <property type="entry name" value="STKc_MAK_like"/>
    <property type="match status" value="1"/>
</dbReference>
<keyword evidence="1" id="KW-0723">Serine/threonine-protein kinase</keyword>
<dbReference type="InterPro" id="IPR050117">
    <property type="entry name" value="MAPK"/>
</dbReference>
<dbReference type="OrthoDB" id="2158884at2759"/>
<dbReference type="Pfam" id="PF00069">
    <property type="entry name" value="Pkinase"/>
    <property type="match status" value="1"/>
</dbReference>
<feature type="compositionally biased region" description="Polar residues" evidence="4">
    <location>
        <begin position="559"/>
        <end position="570"/>
    </location>
</feature>
<evidence type="ECO:0000313" key="7">
    <source>
        <dbReference type="EMBL" id="PLW41452.1"/>
    </source>
</evidence>
<evidence type="ECO:0000313" key="6">
    <source>
        <dbReference type="EMBL" id="PLW20762.1"/>
    </source>
</evidence>
<organism evidence="6 8">
    <name type="scientific">Puccinia coronata f. sp. avenae</name>
    <dbReference type="NCBI Taxonomy" id="200324"/>
    <lineage>
        <taxon>Eukaryota</taxon>
        <taxon>Fungi</taxon>
        <taxon>Dikarya</taxon>
        <taxon>Basidiomycota</taxon>
        <taxon>Pucciniomycotina</taxon>
        <taxon>Pucciniomycetes</taxon>
        <taxon>Pucciniales</taxon>
        <taxon>Pucciniaceae</taxon>
        <taxon>Puccinia</taxon>
    </lineage>
</organism>
<feature type="compositionally biased region" description="Pro residues" evidence="4">
    <location>
        <begin position="874"/>
        <end position="884"/>
    </location>
</feature>